<dbReference type="PANTHER" id="PTHR39639">
    <property type="entry name" value="CHROMOSOME 16, WHOLE GENOME SHOTGUN SEQUENCE"/>
    <property type="match status" value="1"/>
</dbReference>
<organism evidence="2 3">
    <name type="scientific">Runella rosea</name>
    <dbReference type="NCBI Taxonomy" id="2259595"/>
    <lineage>
        <taxon>Bacteria</taxon>
        <taxon>Pseudomonadati</taxon>
        <taxon>Bacteroidota</taxon>
        <taxon>Cytophagia</taxon>
        <taxon>Cytophagales</taxon>
        <taxon>Spirosomataceae</taxon>
        <taxon>Runella</taxon>
    </lineage>
</organism>
<protein>
    <submittedName>
        <fullName evidence="2">AAA family ATPase</fullName>
    </submittedName>
</protein>
<dbReference type="PANTHER" id="PTHR39639:SF1">
    <property type="entry name" value="DUF262 DOMAIN-CONTAINING PROTEIN"/>
    <property type="match status" value="1"/>
</dbReference>
<evidence type="ECO:0000259" key="1">
    <source>
        <dbReference type="Pfam" id="PF03235"/>
    </source>
</evidence>
<keyword evidence="3" id="KW-1185">Reference proteome</keyword>
<dbReference type="OrthoDB" id="9764212at2"/>
<gene>
    <name evidence="2" type="ORF">DR864_09155</name>
</gene>
<dbReference type="KEGG" id="run:DR864_09155"/>
<dbReference type="Pfam" id="PF03235">
    <property type="entry name" value="GmrSD_N"/>
    <property type="match status" value="1"/>
</dbReference>
<dbReference type="EMBL" id="CP030850">
    <property type="protein sequence ID" value="AXE17885.1"/>
    <property type="molecule type" value="Genomic_DNA"/>
</dbReference>
<accession>A0A344TGW4</accession>
<dbReference type="Proteomes" id="UP000251993">
    <property type="component" value="Chromosome"/>
</dbReference>
<name>A0A344TGW4_9BACT</name>
<dbReference type="AlphaFoldDB" id="A0A344TGW4"/>
<dbReference type="InterPro" id="IPR004919">
    <property type="entry name" value="GmrSD_N"/>
</dbReference>
<evidence type="ECO:0000313" key="3">
    <source>
        <dbReference type="Proteomes" id="UP000251993"/>
    </source>
</evidence>
<feature type="domain" description="GmrSD restriction endonucleases N-terminal" evidence="1">
    <location>
        <begin position="23"/>
        <end position="179"/>
    </location>
</feature>
<dbReference type="RefSeq" id="WP_114066670.1">
    <property type="nucleotide sequence ID" value="NZ_CP030850.1"/>
</dbReference>
<proteinExistence type="predicted"/>
<dbReference type="Gene3D" id="3.30.950.30">
    <property type="entry name" value="Schlafen, AAA domain"/>
    <property type="match status" value="1"/>
</dbReference>
<evidence type="ECO:0000313" key="2">
    <source>
        <dbReference type="EMBL" id="AXE17885.1"/>
    </source>
</evidence>
<dbReference type="InterPro" id="IPR038461">
    <property type="entry name" value="Schlafen_AlbA_2_dom_sf"/>
</dbReference>
<sequence>MKEIKPISTSIQTELSIRNESVQRIFNFYKNDIFYVNRRYQRKLIWTIEEKQRFIDSIINGLPVPLILLAESEIDGKDSFEIIDGMQRLNTINSFIQGEFSYNGHFFDLNTLVESKSLLDAEELTQKEPILNRKLCEQFSSYILPLSIYSFTDSNKVDEIFIRINSYGRHLSRQELRAAGTLENFGDLVRLVSSEIRTDVSHDDILNLKQMKEISITNTGLDYGINVDEIFWVSNNIITKEMVRESRDEEIVADLLSSISFSEIPATSSTILDEYYGLKSSTKSEELDVALRKIGSNELRSQFISVYNVIRQIISISGVNFRDLLFKDNSQRIPRYFQVIFLAIHKLMFRENKEVNSYTDLIKKLGGLSNQINITEGGNWSATNRSTNIDAIAGIINSCFRDKTSDPATFKWLTEFESILMQSKTEQASYDFKQGFTRLDGNNVFDEDNFNKIILTLTAIANNSPRSSGYVCVGVCDKRKDSLRIKEIYGIESQPYRNFFISGIEHEIPSIAKDLDDFFRQLIQKIKSQPISDEAKDYFSKNIRIINYFDKDVVVFKTSSLDTPMIYDKKYYVRHGANIDEVKPENYAHFFKSYSK</sequence>
<reference evidence="2 3" key="1">
    <citation type="submission" date="2018-07" db="EMBL/GenBank/DDBJ databases">
        <title>Genome sequencing of Runella.</title>
        <authorList>
            <person name="Baek M.-G."/>
            <person name="Yi H."/>
        </authorList>
    </citation>
    <scope>NUCLEOTIDE SEQUENCE [LARGE SCALE GENOMIC DNA]</scope>
    <source>
        <strain evidence="2 3">HYN0085</strain>
    </source>
</reference>